<dbReference type="Proteomes" id="UP000320672">
    <property type="component" value="Chromosome"/>
</dbReference>
<gene>
    <name evidence="1" type="ORF">FF011L_31960</name>
</gene>
<dbReference type="EMBL" id="CP036262">
    <property type="protein sequence ID" value="QDS94417.1"/>
    <property type="molecule type" value="Genomic_DNA"/>
</dbReference>
<evidence type="ECO:0000313" key="2">
    <source>
        <dbReference type="Proteomes" id="UP000320672"/>
    </source>
</evidence>
<protein>
    <submittedName>
        <fullName evidence="1">Uncharacterized protein</fullName>
    </submittedName>
</protein>
<proteinExistence type="predicted"/>
<dbReference type="OrthoDB" id="271534at2"/>
<dbReference type="RefSeq" id="WP_145352453.1">
    <property type="nucleotide sequence ID" value="NZ_CP036262.1"/>
</dbReference>
<organism evidence="1 2">
    <name type="scientific">Roseimaritima multifibrata</name>
    <dbReference type="NCBI Taxonomy" id="1930274"/>
    <lineage>
        <taxon>Bacteria</taxon>
        <taxon>Pseudomonadati</taxon>
        <taxon>Planctomycetota</taxon>
        <taxon>Planctomycetia</taxon>
        <taxon>Pirellulales</taxon>
        <taxon>Pirellulaceae</taxon>
        <taxon>Roseimaritima</taxon>
    </lineage>
</organism>
<keyword evidence="2" id="KW-1185">Reference proteome</keyword>
<dbReference type="AlphaFoldDB" id="A0A517MHZ5"/>
<dbReference type="KEGG" id="rml:FF011L_31960"/>
<evidence type="ECO:0000313" key="1">
    <source>
        <dbReference type="EMBL" id="QDS94417.1"/>
    </source>
</evidence>
<reference evidence="1 2" key="1">
    <citation type="submission" date="2019-02" db="EMBL/GenBank/DDBJ databases">
        <title>Deep-cultivation of Planctomycetes and their phenomic and genomic characterization uncovers novel biology.</title>
        <authorList>
            <person name="Wiegand S."/>
            <person name="Jogler M."/>
            <person name="Boedeker C."/>
            <person name="Pinto D."/>
            <person name="Vollmers J."/>
            <person name="Rivas-Marin E."/>
            <person name="Kohn T."/>
            <person name="Peeters S.H."/>
            <person name="Heuer A."/>
            <person name="Rast P."/>
            <person name="Oberbeckmann S."/>
            <person name="Bunk B."/>
            <person name="Jeske O."/>
            <person name="Meyerdierks A."/>
            <person name="Storesund J.E."/>
            <person name="Kallscheuer N."/>
            <person name="Luecker S."/>
            <person name="Lage O.M."/>
            <person name="Pohl T."/>
            <person name="Merkel B.J."/>
            <person name="Hornburger P."/>
            <person name="Mueller R.-W."/>
            <person name="Bruemmer F."/>
            <person name="Labrenz M."/>
            <person name="Spormann A.M."/>
            <person name="Op den Camp H."/>
            <person name="Overmann J."/>
            <person name="Amann R."/>
            <person name="Jetten M.S.M."/>
            <person name="Mascher T."/>
            <person name="Medema M.H."/>
            <person name="Devos D.P."/>
            <person name="Kaster A.-K."/>
            <person name="Ovreas L."/>
            <person name="Rohde M."/>
            <person name="Galperin M.Y."/>
            <person name="Jogler C."/>
        </authorList>
    </citation>
    <scope>NUCLEOTIDE SEQUENCE [LARGE SCALE GENOMIC DNA]</scope>
    <source>
        <strain evidence="1 2">FF011L</strain>
    </source>
</reference>
<sequence>MNREQFREYLLAGTVTFPGTFPRIASLQLKKMSAPSVSNPAQAEVFLSATERPSPRVSLTRSVNVKDVRAVFLPRDPSHLAWNDGRWLLSEEVLVGIELELANQPVLWGIAFVPETAPAQLEMSAGMTAGECIQYYPPMPRDPANDHYSTAAPVQGVGIESQAAVEISHSYQHAVRQQAMMVPCESFDFLTELSPRSFQQAQSQAVEDPFLGSSTSAFPCE</sequence>
<name>A0A517MHZ5_9BACT</name>
<accession>A0A517MHZ5</accession>